<dbReference type="AlphaFoldDB" id="A0A0M4MC44"/>
<evidence type="ECO:0000256" key="3">
    <source>
        <dbReference type="SAM" id="SignalP"/>
    </source>
</evidence>
<name>A0A0M4MC44_9ACTN</name>
<keyword evidence="3" id="KW-0732">Signal</keyword>
<evidence type="ECO:0000313" key="5">
    <source>
        <dbReference type="Proteomes" id="UP000068137"/>
    </source>
</evidence>
<reference evidence="4 5" key="1">
    <citation type="journal article" date="2015" name="Genome Announc.">
        <title>Complete Genome Sequences for Two Strains of a Novel Fastidious, Partially Acid-Fast, Gram-Positive Corynebacterineae Bacterium, Derived from Human Clinical Samples.</title>
        <authorList>
            <person name="Nicholson A.C."/>
            <person name="Bell M."/>
            <person name="Humrighouse B.W."/>
            <person name="McQuiston J.R."/>
        </authorList>
    </citation>
    <scope>NUCLEOTIDE SEQUENCE [LARGE SCALE GENOMIC DNA]</scope>
    <source>
        <strain evidence="4 5">X1698</strain>
    </source>
</reference>
<feature type="compositionally biased region" description="Polar residues" evidence="1">
    <location>
        <begin position="254"/>
        <end position="271"/>
    </location>
</feature>
<keyword evidence="2" id="KW-0812">Transmembrane</keyword>
<feature type="region of interest" description="Disordered" evidence="1">
    <location>
        <begin position="235"/>
        <end position="271"/>
    </location>
</feature>
<gene>
    <name evidence="4" type="ORF">AL705_03955</name>
</gene>
<proteinExistence type="predicted"/>
<dbReference type="KEGG" id="cbq:AL705_03955"/>
<feature type="compositionally biased region" description="Low complexity" evidence="1">
    <location>
        <begin position="235"/>
        <end position="252"/>
    </location>
</feature>
<sequence length="323" mass="33421">MLRKHLLTKLATATLVASLATSFATLGTTTAHAATTTKAVKLSCRTNGAPMQYNVTRSMTADLVITAPDNVKAGENTVVRVRYVPEMTPGKESIATMKQLKDIVLRFTLDSPDAFVTAKAVGPGKFMMNPATISLVGGNMLVMSGMNAAVNGKDTAWEPPALDITMKAPKDGKVLNTVHLAVEGASGEFNNPANAMTMKTVTDSILGELTIQLNCQALSGPDTFSSIPVVGTAPSASTVAPSSGSTPQSGTTKPDGTTKNTSGTPTVTTDANGLQRVDQDIYAEEFNGGGTPGWLVAVIVIVCLAAVGGIGYGGYRIAKKKRG</sequence>
<dbReference type="RefSeq" id="WP_053961899.1">
    <property type="nucleotide sequence ID" value="NZ_CP012390.1"/>
</dbReference>
<feature type="signal peptide" evidence="3">
    <location>
        <begin position="1"/>
        <end position="33"/>
    </location>
</feature>
<evidence type="ECO:0008006" key="6">
    <source>
        <dbReference type="Google" id="ProtNLM"/>
    </source>
</evidence>
<keyword evidence="2" id="KW-1133">Transmembrane helix</keyword>
<dbReference type="EMBL" id="CP012390">
    <property type="protein sequence ID" value="ALE18937.1"/>
    <property type="molecule type" value="Genomic_DNA"/>
</dbReference>
<evidence type="ECO:0000313" key="4">
    <source>
        <dbReference type="EMBL" id="ALE18937.1"/>
    </source>
</evidence>
<feature type="chain" id="PRO_5005798327" description="YcnI-like domain-containing protein" evidence="3">
    <location>
        <begin position="34"/>
        <end position="323"/>
    </location>
</feature>
<accession>A0A0M4MC44</accession>
<feature type="transmembrane region" description="Helical" evidence="2">
    <location>
        <begin position="294"/>
        <end position="315"/>
    </location>
</feature>
<keyword evidence="2" id="KW-0472">Membrane</keyword>
<organism evidence="4 5">
    <name type="scientific">Lawsonella clevelandensis</name>
    <dbReference type="NCBI Taxonomy" id="1528099"/>
    <lineage>
        <taxon>Bacteria</taxon>
        <taxon>Bacillati</taxon>
        <taxon>Actinomycetota</taxon>
        <taxon>Actinomycetes</taxon>
        <taxon>Mycobacteriales</taxon>
        <taxon>Lawsonellaceae</taxon>
        <taxon>Lawsonella</taxon>
    </lineage>
</organism>
<dbReference type="Proteomes" id="UP000068137">
    <property type="component" value="Chromosome"/>
</dbReference>
<protein>
    <recommendedName>
        <fullName evidence="6">YcnI-like domain-containing protein</fullName>
    </recommendedName>
</protein>
<evidence type="ECO:0000256" key="1">
    <source>
        <dbReference type="SAM" id="MobiDB-lite"/>
    </source>
</evidence>
<evidence type="ECO:0000256" key="2">
    <source>
        <dbReference type="SAM" id="Phobius"/>
    </source>
</evidence>